<dbReference type="FunFam" id="1.20.1090.10:FF:000001">
    <property type="entry name" value="Aldehyde-alcohol dehydrogenase"/>
    <property type="match status" value="1"/>
</dbReference>
<evidence type="ECO:0000256" key="1">
    <source>
        <dbReference type="ARBA" id="ARBA00007358"/>
    </source>
</evidence>
<dbReference type="Gene3D" id="3.40.50.1970">
    <property type="match status" value="1"/>
</dbReference>
<dbReference type="Pfam" id="PF25137">
    <property type="entry name" value="ADH_Fe_C"/>
    <property type="match status" value="1"/>
</dbReference>
<protein>
    <submittedName>
        <fullName evidence="6">Iron-containing alcohol dehydrogenase</fullName>
    </submittedName>
</protein>
<evidence type="ECO:0000259" key="5">
    <source>
        <dbReference type="Pfam" id="PF25137"/>
    </source>
</evidence>
<keyword evidence="2" id="KW-0560">Oxidoreductase</keyword>
<organism evidence="6 7">
    <name type="scientific">Dietzia maris</name>
    <dbReference type="NCBI Taxonomy" id="37915"/>
    <lineage>
        <taxon>Bacteria</taxon>
        <taxon>Bacillati</taxon>
        <taxon>Actinomycetota</taxon>
        <taxon>Actinomycetes</taxon>
        <taxon>Mycobacteriales</taxon>
        <taxon>Dietziaceae</taxon>
        <taxon>Dietzia</taxon>
    </lineage>
</organism>
<gene>
    <name evidence="6" type="ORF">DQ226_10260</name>
</gene>
<comment type="caution">
    <text evidence="6">The sequence shown here is derived from an EMBL/GenBank/DDBJ whole genome shotgun (WGS) entry which is preliminary data.</text>
</comment>
<reference evidence="6 7" key="1">
    <citation type="submission" date="2018-06" db="EMBL/GenBank/DDBJ databases">
        <title>Whole genome sequencing of four bacterial strains from South Shetland trench revealing bio-synthetic gene clusters.</title>
        <authorList>
            <person name="Abdel-Mageed W.M."/>
            <person name="Lehri B."/>
            <person name="Jarmusch S.A."/>
            <person name="Miranda K."/>
            <person name="Goodfellow M."/>
            <person name="Jaspars M."/>
            <person name="Karlyshev A.V."/>
        </authorList>
    </citation>
    <scope>NUCLEOTIDE SEQUENCE [LARGE SCALE GENOMIC DNA]</scope>
    <source>
        <strain evidence="6 7">SST1</strain>
    </source>
</reference>
<evidence type="ECO:0000313" key="7">
    <source>
        <dbReference type="Proteomes" id="UP000252187"/>
    </source>
</evidence>
<proteinExistence type="inferred from homology"/>
<evidence type="ECO:0000259" key="4">
    <source>
        <dbReference type="Pfam" id="PF00465"/>
    </source>
</evidence>
<dbReference type="InterPro" id="IPR001670">
    <property type="entry name" value="ADH_Fe/GldA"/>
</dbReference>
<dbReference type="FunFam" id="3.40.50.1970:FF:000003">
    <property type="entry name" value="Alcohol dehydrogenase, iron-containing"/>
    <property type="match status" value="1"/>
</dbReference>
<feature type="domain" description="Fe-containing alcohol dehydrogenase-like C-terminal" evidence="5">
    <location>
        <begin position="200"/>
        <end position="394"/>
    </location>
</feature>
<dbReference type="SUPFAM" id="SSF56796">
    <property type="entry name" value="Dehydroquinate synthase-like"/>
    <property type="match status" value="1"/>
</dbReference>
<dbReference type="AlphaFoldDB" id="A0A365P9N0"/>
<dbReference type="EMBL" id="QNTT01000024">
    <property type="protein sequence ID" value="RBA35410.1"/>
    <property type="molecule type" value="Genomic_DNA"/>
</dbReference>
<dbReference type="InterPro" id="IPR056798">
    <property type="entry name" value="ADH_Fe_C"/>
</dbReference>
<dbReference type="PANTHER" id="PTHR11496">
    <property type="entry name" value="ALCOHOL DEHYDROGENASE"/>
    <property type="match status" value="1"/>
</dbReference>
<accession>A0A365P9N0</accession>
<dbReference type="PROSITE" id="PS00913">
    <property type="entry name" value="ADH_IRON_1"/>
    <property type="match status" value="1"/>
</dbReference>
<dbReference type="Proteomes" id="UP000252187">
    <property type="component" value="Unassembled WGS sequence"/>
</dbReference>
<dbReference type="PANTHER" id="PTHR11496:SF102">
    <property type="entry name" value="ALCOHOL DEHYDROGENASE 4"/>
    <property type="match status" value="1"/>
</dbReference>
<sequence>MPRAYREVMSSEGRVAKFHAPEILFGFGALPEAATAAMGLGARRPLVVTDPWLELTPWPGTVVEGLRAQGAEPVVWSDVRPNPRASQILEGAQTYHSSGCDVIVAVGGGSVIDAAKGVALVVSNGGHVLEYEGVDRVRLPLPPVVAVPTTAGSGADVSQFCVVNDSDRRTKVTIVSRSLVPDVTVIDPSTHATVPEDVGAATAIDVLSHGVEAYFSRAAGPLTDSHALRSVELCARSLDRLAAGERLSHVQLEDMALASLEAGMAFSNAVLGAVHAMSHPVGGRYDSSHGQINGVLLSHVVRHNGVVMPPDRMAGLARAAGVTVGSRGGQVTDRVADRFRDLSASVGIPSGLSLLGVRGEDIPTLAAHALDDLCMATNPRPVTLEDVERLYREAS</sequence>
<dbReference type="InterPro" id="IPR018211">
    <property type="entry name" value="ADH_Fe_CS"/>
</dbReference>
<dbReference type="GO" id="GO:0046872">
    <property type="term" value="F:metal ion binding"/>
    <property type="evidence" value="ECO:0007669"/>
    <property type="project" value="InterPro"/>
</dbReference>
<evidence type="ECO:0000256" key="2">
    <source>
        <dbReference type="ARBA" id="ARBA00023002"/>
    </source>
</evidence>
<dbReference type="Gene3D" id="1.20.1090.10">
    <property type="entry name" value="Dehydroquinate synthase-like - alpha domain"/>
    <property type="match status" value="1"/>
</dbReference>
<dbReference type="InterPro" id="IPR039697">
    <property type="entry name" value="Alcohol_dehydrogenase_Fe"/>
</dbReference>
<feature type="domain" description="Alcohol dehydrogenase iron-type/glycerol dehydrogenase GldA" evidence="4">
    <location>
        <begin position="21"/>
        <end position="188"/>
    </location>
</feature>
<keyword evidence="3" id="KW-0520">NAD</keyword>
<evidence type="ECO:0000313" key="6">
    <source>
        <dbReference type="EMBL" id="RBA35410.1"/>
    </source>
</evidence>
<comment type="similarity">
    <text evidence="1">Belongs to the iron-containing alcohol dehydrogenase family.</text>
</comment>
<name>A0A365P9N0_9ACTN</name>
<evidence type="ECO:0000256" key="3">
    <source>
        <dbReference type="ARBA" id="ARBA00023027"/>
    </source>
</evidence>
<dbReference type="Pfam" id="PF00465">
    <property type="entry name" value="Fe-ADH"/>
    <property type="match status" value="1"/>
</dbReference>
<dbReference type="GO" id="GO:0004022">
    <property type="term" value="F:alcohol dehydrogenase (NAD+) activity"/>
    <property type="evidence" value="ECO:0007669"/>
    <property type="project" value="TreeGrafter"/>
</dbReference>